<dbReference type="GO" id="GO:0043158">
    <property type="term" value="P:heterocyst development"/>
    <property type="evidence" value="ECO:0007669"/>
    <property type="project" value="UniProtKB-KW"/>
</dbReference>
<feature type="modified residue" description="4-aspartylphosphate" evidence="3">
    <location>
        <position position="366"/>
    </location>
</feature>
<dbReference type="InterPro" id="IPR001789">
    <property type="entry name" value="Sig_transdc_resp-reg_receiver"/>
</dbReference>
<dbReference type="PANTHER" id="PTHR44591:SF3">
    <property type="entry name" value="RESPONSE REGULATORY DOMAIN-CONTAINING PROTEIN"/>
    <property type="match status" value="1"/>
</dbReference>
<keyword evidence="2" id="KW-0364">Heterocyst</keyword>
<name>A0AAF0ZA62_9CHRO</name>
<protein>
    <recommendedName>
        <fullName evidence="2">Protein PatA</fullName>
    </recommendedName>
</protein>
<proteinExistence type="evidence at transcript level"/>
<dbReference type="InterPro" id="IPR024186">
    <property type="entry name" value="Sig_transdc_resp-reg_PatA"/>
</dbReference>
<sequence length="434" mass="48750">MNQEYPPLEILRKICQNKQTGHLQIQTNSVRWNIYLVEGKIQYAQHNLQSIETVKNYLIHLQIPFANTIGSDLRNLSKPFLLLAIVKELVEQNQINREQKNILLRKLTEDAIESFICLPEGQTKWEVNNNLSLMGAPKIFENNGIEGDQIIDSLKGKISQWQKLKPFISSPHQRPSCPNISLLSTKVSGGSLTPSVLQKLVKTMTGESLRNISFLLKQDDFKLAQVLYPYIKHRIIILDPPKSPLDKLPLIPSVSNLSSLRVRNVRGNYFTEKAENISSSVKSTIVSSTNTVNTVKNNLPVSSTIKPSPSIGSKTHKIICIDDSQVMLDTIKDYLGSENYDTLTVANPMQCLPSLFASKPDLILLDLSMPNINGNRLCQILRSSPTFKQVPIIIVSGNINMLTQEKIEAIGANDFLPKPFTKEELLVIVNKYLL</sequence>
<comment type="function">
    <text evidence="2">Controls heterocyst pattern formation.</text>
</comment>
<dbReference type="GO" id="GO:0000160">
    <property type="term" value="P:phosphorelay signal transduction system"/>
    <property type="evidence" value="ECO:0007669"/>
    <property type="project" value="UniProtKB-KW"/>
</dbReference>
<evidence type="ECO:0000256" key="2">
    <source>
        <dbReference type="PIRNR" id="PIRNR005897"/>
    </source>
</evidence>
<feature type="domain" description="Response regulatory" evidence="4">
    <location>
        <begin position="317"/>
        <end position="433"/>
    </location>
</feature>
<dbReference type="Gene3D" id="3.40.50.2300">
    <property type="match status" value="1"/>
</dbReference>
<keyword evidence="2" id="KW-0902">Two-component regulatory system</keyword>
<dbReference type="Pfam" id="PF14332">
    <property type="entry name" value="DUF4388"/>
    <property type="match status" value="1"/>
</dbReference>
<dbReference type="SMART" id="SM00448">
    <property type="entry name" value="REC"/>
    <property type="match status" value="1"/>
</dbReference>
<evidence type="ECO:0000313" key="5">
    <source>
        <dbReference type="EMBL" id="WPF88416.1"/>
    </source>
</evidence>
<dbReference type="RefSeq" id="WP_015220966.1">
    <property type="nucleotide sequence ID" value="NZ_CP138348.1"/>
</dbReference>
<dbReference type="SUPFAM" id="SSF52172">
    <property type="entry name" value="CheY-like"/>
    <property type="match status" value="1"/>
</dbReference>
<comment type="induction">
    <text evidence="2">By nitrogen starvation.</text>
</comment>
<accession>A0AAF0ZA62</accession>
<evidence type="ECO:0000259" key="4">
    <source>
        <dbReference type="PROSITE" id="PS50110"/>
    </source>
</evidence>
<reference evidence="5" key="1">
    <citation type="submission" date="2023-11" db="EMBL/GenBank/DDBJ databases">
        <title>Genome sequence of Cyanobacterium aponinum BCRC AL20115.</title>
        <authorList>
            <person name="Chang H.-Y."/>
            <person name="Lin K.-M."/>
            <person name="Hsueh H.-T."/>
            <person name="Chu H.-A."/>
            <person name="Kuo C.-H."/>
        </authorList>
    </citation>
    <scope>NUCLEOTIDE SEQUENCE</scope>
    <source>
        <strain evidence="5">AL20115</strain>
    </source>
</reference>
<dbReference type="InterPro" id="IPR011006">
    <property type="entry name" value="CheY-like_superfamily"/>
</dbReference>
<organism evidence="5">
    <name type="scientific">Cyanobacterium aponinum AL20115</name>
    <dbReference type="NCBI Taxonomy" id="3090662"/>
    <lineage>
        <taxon>Bacteria</taxon>
        <taxon>Bacillati</taxon>
        <taxon>Cyanobacteriota</taxon>
        <taxon>Cyanophyceae</taxon>
        <taxon>Oscillatoriophycideae</taxon>
        <taxon>Chroococcales</taxon>
        <taxon>Geminocystaceae</taxon>
        <taxon>Cyanobacterium</taxon>
    </lineage>
</organism>
<dbReference type="InterPro" id="IPR025497">
    <property type="entry name" value="PatA-like_N"/>
</dbReference>
<dbReference type="InterPro" id="IPR050595">
    <property type="entry name" value="Bact_response_regulator"/>
</dbReference>
<dbReference type="AlphaFoldDB" id="A0AAF0ZA62"/>
<dbReference type="PANTHER" id="PTHR44591">
    <property type="entry name" value="STRESS RESPONSE REGULATOR PROTEIN 1"/>
    <property type="match status" value="1"/>
</dbReference>
<dbReference type="PROSITE" id="PS50110">
    <property type="entry name" value="RESPONSE_REGULATORY"/>
    <property type="match status" value="1"/>
</dbReference>
<dbReference type="Pfam" id="PF00072">
    <property type="entry name" value="Response_reg"/>
    <property type="match status" value="1"/>
</dbReference>
<evidence type="ECO:0000256" key="1">
    <source>
        <dbReference type="ARBA" id="ARBA00022553"/>
    </source>
</evidence>
<dbReference type="EMBL" id="CP138348">
    <property type="protein sequence ID" value="WPF88416.1"/>
    <property type="molecule type" value="Genomic_DNA"/>
</dbReference>
<evidence type="ECO:0000256" key="3">
    <source>
        <dbReference type="PROSITE-ProRule" id="PRU00169"/>
    </source>
</evidence>
<dbReference type="GO" id="GO:0030428">
    <property type="term" value="C:cell septum"/>
    <property type="evidence" value="ECO:0007669"/>
    <property type="project" value="UniProtKB-SubCell"/>
</dbReference>
<gene>
    <name evidence="5" type="ORF">SAY89_16725</name>
</gene>
<keyword evidence="1 3" id="KW-0597">Phosphoprotein</keyword>
<dbReference type="PIRSF" id="PIRSF005897">
    <property type="entry name" value="RR_PatA"/>
    <property type="match status" value="1"/>
</dbReference>
<comment type="subcellular location">
    <subcellularLocation>
        <location evidence="2">Cell septum</location>
    </subcellularLocation>
</comment>